<feature type="region of interest" description="Disordered" evidence="1">
    <location>
        <begin position="295"/>
        <end position="332"/>
    </location>
</feature>
<dbReference type="EMBL" id="CCKQ01011020">
    <property type="protein sequence ID" value="CDW82553.1"/>
    <property type="molecule type" value="Genomic_DNA"/>
</dbReference>
<reference evidence="2 3" key="1">
    <citation type="submission" date="2014-06" db="EMBL/GenBank/DDBJ databases">
        <authorList>
            <person name="Swart Estienne"/>
        </authorList>
    </citation>
    <scope>NUCLEOTIDE SEQUENCE [LARGE SCALE GENOMIC DNA]</scope>
    <source>
        <strain evidence="2 3">130c</strain>
    </source>
</reference>
<evidence type="ECO:0000313" key="2">
    <source>
        <dbReference type="EMBL" id="CDW82553.1"/>
    </source>
</evidence>
<gene>
    <name evidence="2" type="primary">Contig5604.g5998</name>
    <name evidence="2" type="ORF">STYLEM_11586</name>
</gene>
<accession>A0A078ANK7</accession>
<proteinExistence type="predicted"/>
<protein>
    <submittedName>
        <fullName evidence="2">Uncharacterized protein</fullName>
    </submittedName>
</protein>
<sequence>MLKRINSQKPTLDFLKLEKDRKDQERLISNIAQHPHIFKVKGNVLQNSVSKVYNPVNYQQAFHLLEILSDKRRDDNQSKFRLPPMDITDINSHYKNDSITRIPESGVLNTIQLSGKSNKKKSYIPLVFKDDPELQLERKVIHQEMYTLNNGKDYVIELSFTQRKLIIIAARKRKHFKLEFPKKQGKRLVYDAVSSVHQFASLVRISKSETLYIDGLKDLLNSSVERKVSKRLIQSVIPSDDGKSDMYNQNQRPSPKIISSFQTPVTNLFKNERMSVKSFGDDFSQQNQIINKFADQMYDSNGYTQQEEDDTQGRLTISEDEEEQELGKPPGL</sequence>
<organism evidence="2 3">
    <name type="scientific">Stylonychia lemnae</name>
    <name type="common">Ciliate</name>
    <dbReference type="NCBI Taxonomy" id="5949"/>
    <lineage>
        <taxon>Eukaryota</taxon>
        <taxon>Sar</taxon>
        <taxon>Alveolata</taxon>
        <taxon>Ciliophora</taxon>
        <taxon>Intramacronucleata</taxon>
        <taxon>Spirotrichea</taxon>
        <taxon>Stichotrichia</taxon>
        <taxon>Sporadotrichida</taxon>
        <taxon>Oxytrichidae</taxon>
        <taxon>Stylonychinae</taxon>
        <taxon>Stylonychia</taxon>
    </lineage>
</organism>
<evidence type="ECO:0000313" key="3">
    <source>
        <dbReference type="Proteomes" id="UP000039865"/>
    </source>
</evidence>
<evidence type="ECO:0000256" key="1">
    <source>
        <dbReference type="SAM" id="MobiDB-lite"/>
    </source>
</evidence>
<dbReference type="InParanoid" id="A0A078ANK7"/>
<name>A0A078ANK7_STYLE</name>
<dbReference type="Proteomes" id="UP000039865">
    <property type="component" value="Unassembled WGS sequence"/>
</dbReference>
<dbReference type="AlphaFoldDB" id="A0A078ANK7"/>
<keyword evidence="3" id="KW-1185">Reference proteome</keyword>